<keyword evidence="4" id="KW-1185">Reference proteome</keyword>
<dbReference type="NCBIfam" id="TIGR02898">
    <property type="entry name" value="spore_YhcN_YlaJ"/>
    <property type="match status" value="1"/>
</dbReference>
<dbReference type="InterPro" id="IPR019076">
    <property type="entry name" value="Spore_lipoprot_YhcN/YlaJ-like"/>
</dbReference>
<keyword evidence="3" id="KW-0449">Lipoprotein</keyword>
<dbReference type="GO" id="GO:0030435">
    <property type="term" value="P:sporulation resulting in formation of a cellular spore"/>
    <property type="evidence" value="ECO:0007669"/>
    <property type="project" value="InterPro"/>
</dbReference>
<dbReference type="Pfam" id="PF09580">
    <property type="entry name" value="Spore_YhcN_YlaJ"/>
    <property type="match status" value="1"/>
</dbReference>
<evidence type="ECO:0000256" key="2">
    <source>
        <dbReference type="SAM" id="SignalP"/>
    </source>
</evidence>
<sequence>MKIFLPFLLIALLFGCAQKEEMGFNTEEHTVDQTPYKKVRVNNSEPNETKRISIREASRRLAGTAREMPGVNDATAVAWGRYAFVGIDVNDNLDRSEVGSIKYTVAEGLKNQPYGADAVVIADPDLYARLKEIGQDIENGRPLQGLANELADIAGRAMPEVPGDLTEHETDKPTEKPKKQLSPTEDQQLQRQQEEQSNHHK</sequence>
<gene>
    <name evidence="3" type="ORF">F9802_04225</name>
</gene>
<dbReference type="Proteomes" id="UP000429595">
    <property type="component" value="Unassembled WGS sequence"/>
</dbReference>
<reference evidence="3 4" key="1">
    <citation type="submission" date="2019-10" db="EMBL/GenBank/DDBJ databases">
        <title>Bacillus aerolatum sp. nov., isolated from bioaerosol of sport playgrounds.</title>
        <authorList>
            <person name="Chen P."/>
            <person name="Zhang G."/>
        </authorList>
    </citation>
    <scope>NUCLEOTIDE SEQUENCE [LARGE SCALE GENOMIC DNA]</scope>
    <source>
        <strain evidence="3 4">CX253</strain>
    </source>
</reference>
<organism evidence="3 4">
    <name type="scientific">Bacillus aerolatus</name>
    <dbReference type="NCBI Taxonomy" id="2653354"/>
    <lineage>
        <taxon>Bacteria</taxon>
        <taxon>Bacillati</taxon>
        <taxon>Bacillota</taxon>
        <taxon>Bacilli</taxon>
        <taxon>Bacillales</taxon>
        <taxon>Bacillaceae</taxon>
        <taxon>Bacillus</taxon>
    </lineage>
</organism>
<dbReference type="EMBL" id="WEIO01000002">
    <property type="protein sequence ID" value="KAB7707929.1"/>
    <property type="molecule type" value="Genomic_DNA"/>
</dbReference>
<dbReference type="PROSITE" id="PS51257">
    <property type="entry name" value="PROKAR_LIPOPROTEIN"/>
    <property type="match status" value="1"/>
</dbReference>
<feature type="compositionally biased region" description="Basic and acidic residues" evidence="1">
    <location>
        <begin position="165"/>
        <end position="178"/>
    </location>
</feature>
<feature type="chain" id="PRO_5026228352" evidence="2">
    <location>
        <begin position="20"/>
        <end position="201"/>
    </location>
</feature>
<dbReference type="InterPro" id="IPR014247">
    <property type="entry name" value="Spore_lipoprot_YhcN/YlaJ"/>
</dbReference>
<name>A0A6I1FLR8_9BACI</name>
<keyword evidence="2" id="KW-0732">Signal</keyword>
<feature type="compositionally biased region" description="Basic and acidic residues" evidence="1">
    <location>
        <begin position="192"/>
        <end position="201"/>
    </location>
</feature>
<evidence type="ECO:0000256" key="1">
    <source>
        <dbReference type="SAM" id="MobiDB-lite"/>
    </source>
</evidence>
<protein>
    <submittedName>
        <fullName evidence="3">YhcN/YlaJ family sporulation lipoprotein</fullName>
    </submittedName>
</protein>
<evidence type="ECO:0000313" key="4">
    <source>
        <dbReference type="Proteomes" id="UP000429595"/>
    </source>
</evidence>
<accession>A0A6I1FLR8</accession>
<feature type="region of interest" description="Disordered" evidence="1">
    <location>
        <begin position="156"/>
        <end position="201"/>
    </location>
</feature>
<dbReference type="RefSeq" id="WP_152149916.1">
    <property type="nucleotide sequence ID" value="NZ_WEIO01000002.1"/>
</dbReference>
<proteinExistence type="predicted"/>
<feature type="signal peptide" evidence="2">
    <location>
        <begin position="1"/>
        <end position="19"/>
    </location>
</feature>
<dbReference type="AlphaFoldDB" id="A0A6I1FLR8"/>
<comment type="caution">
    <text evidence="3">The sequence shown here is derived from an EMBL/GenBank/DDBJ whole genome shotgun (WGS) entry which is preliminary data.</text>
</comment>
<evidence type="ECO:0000313" key="3">
    <source>
        <dbReference type="EMBL" id="KAB7707929.1"/>
    </source>
</evidence>